<dbReference type="Proteomes" id="UP001419268">
    <property type="component" value="Unassembled WGS sequence"/>
</dbReference>
<evidence type="ECO:0000313" key="3">
    <source>
        <dbReference type="Proteomes" id="UP001419268"/>
    </source>
</evidence>
<gene>
    <name evidence="2" type="ORF">Scep_026413</name>
</gene>
<organism evidence="2 3">
    <name type="scientific">Stephania cephalantha</name>
    <dbReference type="NCBI Taxonomy" id="152367"/>
    <lineage>
        <taxon>Eukaryota</taxon>
        <taxon>Viridiplantae</taxon>
        <taxon>Streptophyta</taxon>
        <taxon>Embryophyta</taxon>
        <taxon>Tracheophyta</taxon>
        <taxon>Spermatophyta</taxon>
        <taxon>Magnoliopsida</taxon>
        <taxon>Ranunculales</taxon>
        <taxon>Menispermaceae</taxon>
        <taxon>Menispermoideae</taxon>
        <taxon>Cissampelideae</taxon>
        <taxon>Stephania</taxon>
    </lineage>
</organism>
<keyword evidence="1" id="KW-0472">Membrane</keyword>
<evidence type="ECO:0000256" key="1">
    <source>
        <dbReference type="SAM" id="Phobius"/>
    </source>
</evidence>
<evidence type="ECO:0000313" key="2">
    <source>
        <dbReference type="EMBL" id="KAK9094944.1"/>
    </source>
</evidence>
<accession>A0AAP0ETZ3</accession>
<keyword evidence="1" id="KW-1133">Transmembrane helix</keyword>
<dbReference type="AlphaFoldDB" id="A0AAP0ETZ3"/>
<name>A0AAP0ETZ3_9MAGN</name>
<reference evidence="2 3" key="1">
    <citation type="submission" date="2024-01" db="EMBL/GenBank/DDBJ databases">
        <title>Genome assemblies of Stephania.</title>
        <authorList>
            <person name="Yang L."/>
        </authorList>
    </citation>
    <scope>NUCLEOTIDE SEQUENCE [LARGE SCALE GENOMIC DNA]</scope>
    <source>
        <strain evidence="2">JXDWG</strain>
        <tissue evidence="2">Leaf</tissue>
    </source>
</reference>
<keyword evidence="1" id="KW-0812">Transmembrane</keyword>
<dbReference type="EMBL" id="JBBNAG010000011">
    <property type="protein sequence ID" value="KAK9094944.1"/>
    <property type="molecule type" value="Genomic_DNA"/>
</dbReference>
<proteinExistence type="predicted"/>
<keyword evidence="3" id="KW-1185">Reference proteome</keyword>
<feature type="transmembrane region" description="Helical" evidence="1">
    <location>
        <begin position="37"/>
        <end position="56"/>
    </location>
</feature>
<protein>
    <submittedName>
        <fullName evidence="2">Uncharacterized protein</fullName>
    </submittedName>
</protein>
<sequence>MDRSLLAIACASGKAYMHNIVMVIGISNRDELDPSDIFFNPLLFFLFLLSSIKAGVTSNGISVGTIIENISNEMGDVEATSSLGARSTVVAAVDTIRISCTGSTSIVGSVRTTVKTKYARTILRSLVNTSVSGQ</sequence>
<comment type="caution">
    <text evidence="2">The sequence shown here is derived from an EMBL/GenBank/DDBJ whole genome shotgun (WGS) entry which is preliminary data.</text>
</comment>